<comment type="caution">
    <text evidence="2">The sequence shown here is derived from an EMBL/GenBank/DDBJ whole genome shotgun (WGS) entry which is preliminary data.</text>
</comment>
<evidence type="ECO:0008006" key="4">
    <source>
        <dbReference type="Google" id="ProtNLM"/>
    </source>
</evidence>
<organism evidence="2 3">
    <name type="scientific">Simiduia aestuariiviva</name>
    <dbReference type="NCBI Taxonomy" id="1510459"/>
    <lineage>
        <taxon>Bacteria</taxon>
        <taxon>Pseudomonadati</taxon>
        <taxon>Pseudomonadota</taxon>
        <taxon>Gammaproteobacteria</taxon>
        <taxon>Cellvibrionales</taxon>
        <taxon>Cellvibrionaceae</taxon>
        <taxon>Simiduia</taxon>
    </lineage>
</organism>
<dbReference type="EMBL" id="JACHXZ010000003">
    <property type="protein sequence ID" value="MBB3169030.1"/>
    <property type="molecule type" value="Genomic_DNA"/>
</dbReference>
<dbReference type="SUPFAM" id="SSF48452">
    <property type="entry name" value="TPR-like"/>
    <property type="match status" value="1"/>
</dbReference>
<dbReference type="Gene3D" id="1.25.40.10">
    <property type="entry name" value="Tetratricopeptide repeat domain"/>
    <property type="match status" value="1"/>
</dbReference>
<dbReference type="RefSeq" id="WP_183910527.1">
    <property type="nucleotide sequence ID" value="NZ_JACHXZ010000003.1"/>
</dbReference>
<gene>
    <name evidence="2" type="ORF">FHS30_002238</name>
</gene>
<feature type="signal peptide" evidence="1">
    <location>
        <begin position="1"/>
        <end position="24"/>
    </location>
</feature>
<dbReference type="Proteomes" id="UP000559987">
    <property type="component" value="Unassembled WGS sequence"/>
</dbReference>
<name>A0A839URA3_9GAMM</name>
<accession>A0A839URA3</accession>
<evidence type="ECO:0000313" key="3">
    <source>
        <dbReference type="Proteomes" id="UP000559987"/>
    </source>
</evidence>
<dbReference type="InterPro" id="IPR011990">
    <property type="entry name" value="TPR-like_helical_dom_sf"/>
</dbReference>
<protein>
    <recommendedName>
        <fullName evidence="4">Tetratricopeptide repeat protein</fullName>
    </recommendedName>
</protein>
<keyword evidence="3" id="KW-1185">Reference proteome</keyword>
<sequence>MTKMYAPFYTRIGTLLLTFSTLIADCFAEPFQPTQSDQVIARWPAVAIRQHELSSEDRLAQAQQLLQTANQPGQSFRYGLAEALVAPVVNNLAEKKAITTAGWYIWATIRQQQHEFDTALEALQEITSPAPEYESAQLMRARIFLTQGNTRAAQKSCLSLVGITDLLTLSACTLEATPDNLAANYQHLSGLIDSHGLPAEPKRSWIMQLMAQMAMQLNRPEQAVQWLGAPTTTASVSWLSQWADLHFALQDPATVYRHLDQLAQMLAAQQLSLEDGLLLRLAHAGQLLNKLSWQSLVEARMALRETRSDLQHASDLAYYFIYLAPNPNKALHWAGVNLQSANEAADQQLMQRALALGLPPARRSE</sequence>
<reference evidence="2 3" key="1">
    <citation type="submission" date="2020-08" db="EMBL/GenBank/DDBJ databases">
        <title>Genomic Encyclopedia of Type Strains, Phase III (KMG-III): the genomes of soil and plant-associated and newly described type strains.</title>
        <authorList>
            <person name="Whitman W."/>
        </authorList>
    </citation>
    <scope>NUCLEOTIDE SEQUENCE [LARGE SCALE GENOMIC DNA]</scope>
    <source>
        <strain evidence="2 3">CECT 8571</strain>
    </source>
</reference>
<feature type="chain" id="PRO_5032522424" description="Tetratricopeptide repeat protein" evidence="1">
    <location>
        <begin position="25"/>
        <end position="365"/>
    </location>
</feature>
<evidence type="ECO:0000256" key="1">
    <source>
        <dbReference type="SAM" id="SignalP"/>
    </source>
</evidence>
<evidence type="ECO:0000313" key="2">
    <source>
        <dbReference type="EMBL" id="MBB3169030.1"/>
    </source>
</evidence>
<keyword evidence="1" id="KW-0732">Signal</keyword>
<dbReference type="AlphaFoldDB" id="A0A839URA3"/>
<proteinExistence type="predicted"/>